<evidence type="ECO:0000313" key="2">
    <source>
        <dbReference type="EMBL" id="GEZ23322.1"/>
    </source>
</evidence>
<feature type="compositionally biased region" description="Acidic residues" evidence="1">
    <location>
        <begin position="90"/>
        <end position="110"/>
    </location>
</feature>
<dbReference type="EMBL" id="BKCJ010255201">
    <property type="protein sequence ID" value="GEZ23322.1"/>
    <property type="molecule type" value="Genomic_DNA"/>
</dbReference>
<feature type="compositionally biased region" description="Polar residues" evidence="1">
    <location>
        <begin position="10"/>
        <end position="23"/>
    </location>
</feature>
<feature type="region of interest" description="Disordered" evidence="1">
    <location>
        <begin position="52"/>
        <end position="119"/>
    </location>
</feature>
<accession>A0A699I5H8</accession>
<feature type="region of interest" description="Disordered" evidence="1">
    <location>
        <begin position="1"/>
        <end position="29"/>
    </location>
</feature>
<feature type="compositionally biased region" description="Basic and acidic residues" evidence="1">
    <location>
        <begin position="71"/>
        <end position="82"/>
    </location>
</feature>
<comment type="caution">
    <text evidence="2">The sequence shown here is derived from an EMBL/GenBank/DDBJ whole genome shotgun (WGS) entry which is preliminary data.</text>
</comment>
<evidence type="ECO:0000256" key="1">
    <source>
        <dbReference type="SAM" id="MobiDB-lite"/>
    </source>
</evidence>
<name>A0A699I5H8_TANCI</name>
<reference evidence="2" key="1">
    <citation type="journal article" date="2019" name="Sci. Rep.">
        <title>Draft genome of Tanacetum cinerariifolium, the natural source of mosquito coil.</title>
        <authorList>
            <person name="Yamashiro T."/>
            <person name="Shiraishi A."/>
            <person name="Satake H."/>
            <person name="Nakayama K."/>
        </authorList>
    </citation>
    <scope>NUCLEOTIDE SEQUENCE</scope>
</reference>
<dbReference type="AlphaFoldDB" id="A0A699I5H8"/>
<protein>
    <submittedName>
        <fullName evidence="2">Uncharacterized protein</fullName>
    </submittedName>
</protein>
<sequence length="119" mass="13361">MSLSRHRPTTPVTTTKNRNNSNPDEYPSLVLDFGLNHTSKATGTYVNEAAATKHKELQDASKSSQESGENVPEKEVMKKVLDKTLVVGKEDEEYEESDDKEMEVLDEHEEINDGHDSVE</sequence>
<organism evidence="2">
    <name type="scientific">Tanacetum cinerariifolium</name>
    <name type="common">Dalmatian daisy</name>
    <name type="synonym">Chrysanthemum cinerariifolium</name>
    <dbReference type="NCBI Taxonomy" id="118510"/>
    <lineage>
        <taxon>Eukaryota</taxon>
        <taxon>Viridiplantae</taxon>
        <taxon>Streptophyta</taxon>
        <taxon>Embryophyta</taxon>
        <taxon>Tracheophyta</taxon>
        <taxon>Spermatophyta</taxon>
        <taxon>Magnoliopsida</taxon>
        <taxon>eudicotyledons</taxon>
        <taxon>Gunneridae</taxon>
        <taxon>Pentapetalae</taxon>
        <taxon>asterids</taxon>
        <taxon>campanulids</taxon>
        <taxon>Asterales</taxon>
        <taxon>Asteraceae</taxon>
        <taxon>Asteroideae</taxon>
        <taxon>Anthemideae</taxon>
        <taxon>Anthemidinae</taxon>
        <taxon>Tanacetum</taxon>
    </lineage>
</organism>
<gene>
    <name evidence="2" type="ORF">Tci_495295</name>
</gene>
<proteinExistence type="predicted"/>